<dbReference type="Proteomes" id="UP001055879">
    <property type="component" value="Linkage Group LG11"/>
</dbReference>
<name>A0ACB8Z274_ARCLA</name>
<dbReference type="EMBL" id="CM042057">
    <property type="protein sequence ID" value="KAI3691791.1"/>
    <property type="molecule type" value="Genomic_DNA"/>
</dbReference>
<keyword evidence="2" id="KW-1185">Reference proteome</keyword>
<protein>
    <submittedName>
        <fullName evidence="1">Uncharacterized protein</fullName>
    </submittedName>
</protein>
<accession>A0ACB8Z274</accession>
<reference evidence="2" key="1">
    <citation type="journal article" date="2022" name="Mol. Ecol. Resour.">
        <title>The genomes of chicory, endive, great burdock and yacon provide insights into Asteraceae palaeo-polyploidization history and plant inulin production.</title>
        <authorList>
            <person name="Fan W."/>
            <person name="Wang S."/>
            <person name="Wang H."/>
            <person name="Wang A."/>
            <person name="Jiang F."/>
            <person name="Liu H."/>
            <person name="Zhao H."/>
            <person name="Xu D."/>
            <person name="Zhang Y."/>
        </authorList>
    </citation>
    <scope>NUCLEOTIDE SEQUENCE [LARGE SCALE GENOMIC DNA]</scope>
    <source>
        <strain evidence="2">cv. Niubang</strain>
    </source>
</reference>
<sequence length="440" mass="48761">MFDPFVKSKSRKSPLGSVAKEPDHEATSSRLNSGNISLRKSLIQDFSNADCDSRFLEKDSCTSITSSSSSFSLNGVLKLGNKNRMRPFEFSVKNPNDVLVAKTWKVGKNGCDWVYTFHTSQNRRKGFKDHTMIGQMRVSCYLCTELVNSGAFDNSMLTEFVLYDLARPKQPGSRIPDCLTSKERSPEETSDSNEVPDQENVDFQPLFASDLPPDLETAAIVIQSPSENIESPKYDVGDQKHADLVKFSRTKLETNELASDCLTPGKVSVVIPSGNHGLPSDESRGPSPLLDRWRLGGGCGCGGWDMGCPLVVFGNSNVQKEEACKQPVKLFLKGTKEHTPALTMKMAEDGQYLVDFHAQLTSLQAFSICVAILHSTEVSVVVARDRDRERLQCDSLRVFVEDEVKHLIEAVAEEDKRKPTKNENPPSFLVNPPFSPMSRA</sequence>
<organism evidence="1 2">
    <name type="scientific">Arctium lappa</name>
    <name type="common">Greater burdock</name>
    <name type="synonym">Lappa major</name>
    <dbReference type="NCBI Taxonomy" id="4217"/>
    <lineage>
        <taxon>Eukaryota</taxon>
        <taxon>Viridiplantae</taxon>
        <taxon>Streptophyta</taxon>
        <taxon>Embryophyta</taxon>
        <taxon>Tracheophyta</taxon>
        <taxon>Spermatophyta</taxon>
        <taxon>Magnoliopsida</taxon>
        <taxon>eudicotyledons</taxon>
        <taxon>Gunneridae</taxon>
        <taxon>Pentapetalae</taxon>
        <taxon>asterids</taxon>
        <taxon>campanulids</taxon>
        <taxon>Asterales</taxon>
        <taxon>Asteraceae</taxon>
        <taxon>Carduoideae</taxon>
        <taxon>Cardueae</taxon>
        <taxon>Arctiinae</taxon>
        <taxon>Arctium</taxon>
    </lineage>
</organism>
<evidence type="ECO:0000313" key="2">
    <source>
        <dbReference type="Proteomes" id="UP001055879"/>
    </source>
</evidence>
<comment type="caution">
    <text evidence="1">The sequence shown here is derived from an EMBL/GenBank/DDBJ whole genome shotgun (WGS) entry which is preliminary data.</text>
</comment>
<gene>
    <name evidence="1" type="ORF">L6452_31593</name>
</gene>
<evidence type="ECO:0000313" key="1">
    <source>
        <dbReference type="EMBL" id="KAI3691791.1"/>
    </source>
</evidence>
<reference evidence="1 2" key="2">
    <citation type="journal article" date="2022" name="Mol. Ecol. Resour.">
        <title>The genomes of chicory, endive, great burdock and yacon provide insights into Asteraceae paleo-polyploidization history and plant inulin production.</title>
        <authorList>
            <person name="Fan W."/>
            <person name="Wang S."/>
            <person name="Wang H."/>
            <person name="Wang A."/>
            <person name="Jiang F."/>
            <person name="Liu H."/>
            <person name="Zhao H."/>
            <person name="Xu D."/>
            <person name="Zhang Y."/>
        </authorList>
    </citation>
    <scope>NUCLEOTIDE SEQUENCE [LARGE SCALE GENOMIC DNA]</scope>
    <source>
        <strain evidence="2">cv. Niubang</strain>
    </source>
</reference>
<proteinExistence type="predicted"/>